<protein>
    <recommendedName>
        <fullName evidence="13">Sensory neuron membrane protein 1</fullName>
    </recommendedName>
</protein>
<dbReference type="GO" id="GO:0005737">
    <property type="term" value="C:cytoplasm"/>
    <property type="evidence" value="ECO:0007669"/>
    <property type="project" value="TreeGrafter"/>
</dbReference>
<evidence type="ECO:0000256" key="13">
    <source>
        <dbReference type="ARBA" id="ARBA00040646"/>
    </source>
</evidence>
<keyword evidence="8 14" id="KW-1133">Transmembrane helix</keyword>
<keyword evidence="7" id="KW-0552">Olfaction</keyword>
<dbReference type="EMBL" id="MK249056">
    <property type="protein sequence ID" value="QGW45470.1"/>
    <property type="molecule type" value="mRNA"/>
</dbReference>
<evidence type="ECO:0000256" key="10">
    <source>
        <dbReference type="ARBA" id="ARBA00023157"/>
    </source>
</evidence>
<evidence type="ECO:0000256" key="3">
    <source>
        <dbReference type="ARBA" id="ARBA00010532"/>
    </source>
</evidence>
<feature type="transmembrane region" description="Helical" evidence="14">
    <location>
        <begin position="468"/>
        <end position="489"/>
    </location>
</feature>
<evidence type="ECO:0000256" key="7">
    <source>
        <dbReference type="ARBA" id="ARBA00022725"/>
    </source>
</evidence>
<comment type="function">
    <text evidence="1">Plays an olfactory role that is not restricted to pheromone sensitivity.</text>
</comment>
<sequence length="545" mass="61556">MQPDKEYELSLQSIFGEINFKKYSAIFGGVFLFGILFGYVLFPSLFKGLIAKKIGLKPGTEIRELYTKVPFPIDFRMYIFNITNKDEVTKGAKPMLQEIGPYYFEEWKEKFDMTDNEEDDTLTFNMKNTFIFRPDLSRKGLNGNEIITTVHSLIMGMALATNVDKKPMLPLVSKAIDGIFHNPTNPFWTGRVMDYLFDGIEIDCTSEEFEAKATCSVFGSGEVKAIQPTDRENIYKFSIFGAVNGSGIGMYKVFRGIKNFRDVGRVITFNDETEMDVWGGDECNNYKGTDSTIFPPGLKKEDGLWAYEPSLCLSIGAHYERDSNFQGIPAIRFGLDFGDARKNEKLQCYCLDPPHDCPRPGTLNMFQCVGAPIVVSMPHFLNADPSLLYKIQSGLAPNASEHAVYIDFETITGSPVNAAKRLQFNLDIVPVPEVECMKKLPEVVMPLFWVEESASLNKTYVNILKYRLFLVLRIVALIKWLCILIGGFGTGFSAYMHFKNQNVVTVTPITKVEQKEGDAESVNNKVTVHEILDPTKLMNKNEIKK</sequence>
<dbReference type="PANTHER" id="PTHR11923:SF69">
    <property type="entry name" value="SENSORY NEURON MEMBRANE PROTEIN 1"/>
    <property type="match status" value="1"/>
</dbReference>
<evidence type="ECO:0000256" key="2">
    <source>
        <dbReference type="ARBA" id="ARBA00004651"/>
    </source>
</evidence>
<proteinExistence type="evidence at transcript level"/>
<accession>A0A6B9C947</accession>
<dbReference type="PANTHER" id="PTHR11923">
    <property type="entry name" value="SCAVENGER RECEPTOR CLASS B TYPE-1 SR-B1"/>
    <property type="match status" value="1"/>
</dbReference>
<keyword evidence="12" id="KW-0325">Glycoprotein</keyword>
<keyword evidence="5" id="KW-0716">Sensory transduction</keyword>
<keyword evidence="11" id="KW-0675">Receptor</keyword>
<keyword evidence="6 14" id="KW-0812">Transmembrane</keyword>
<dbReference type="GO" id="GO:0005044">
    <property type="term" value="F:scavenger receptor activity"/>
    <property type="evidence" value="ECO:0007669"/>
    <property type="project" value="TreeGrafter"/>
</dbReference>
<evidence type="ECO:0000256" key="5">
    <source>
        <dbReference type="ARBA" id="ARBA00022606"/>
    </source>
</evidence>
<comment type="subcellular location">
    <subcellularLocation>
        <location evidence="2">Cell membrane</location>
        <topology evidence="2">Multi-pass membrane protein</topology>
    </subcellularLocation>
</comment>
<dbReference type="PRINTS" id="PR01609">
    <property type="entry name" value="CD36FAMILY"/>
</dbReference>
<keyword evidence="4" id="KW-1003">Cell membrane</keyword>
<evidence type="ECO:0000256" key="8">
    <source>
        <dbReference type="ARBA" id="ARBA00022989"/>
    </source>
</evidence>
<dbReference type="GO" id="GO:0005886">
    <property type="term" value="C:plasma membrane"/>
    <property type="evidence" value="ECO:0007669"/>
    <property type="project" value="UniProtKB-SubCell"/>
</dbReference>
<name>A0A6B9C947_9DIPT</name>
<evidence type="ECO:0000256" key="12">
    <source>
        <dbReference type="ARBA" id="ARBA00023180"/>
    </source>
</evidence>
<dbReference type="AlphaFoldDB" id="A0A6B9C947"/>
<evidence type="ECO:0000256" key="11">
    <source>
        <dbReference type="ARBA" id="ARBA00023170"/>
    </source>
</evidence>
<reference evidence="15" key="1">
    <citation type="submission" date="2018-11" db="EMBL/GenBank/DDBJ databases">
        <authorList>
            <person name="Zhao Y."/>
            <person name="Mu W."/>
            <person name="Zhou C."/>
        </authorList>
    </citation>
    <scope>NUCLEOTIDE SEQUENCE</scope>
</reference>
<dbReference type="GO" id="GO:0007608">
    <property type="term" value="P:sensory perception of smell"/>
    <property type="evidence" value="ECO:0007669"/>
    <property type="project" value="UniProtKB-KW"/>
</dbReference>
<comment type="similarity">
    <text evidence="3">Belongs to the CD36 family.</text>
</comment>
<keyword evidence="10" id="KW-1015">Disulfide bond</keyword>
<evidence type="ECO:0000256" key="6">
    <source>
        <dbReference type="ARBA" id="ARBA00022692"/>
    </source>
</evidence>
<evidence type="ECO:0000256" key="9">
    <source>
        <dbReference type="ARBA" id="ARBA00023136"/>
    </source>
</evidence>
<evidence type="ECO:0000256" key="1">
    <source>
        <dbReference type="ARBA" id="ARBA00003156"/>
    </source>
</evidence>
<evidence type="ECO:0000313" key="15">
    <source>
        <dbReference type="EMBL" id="QGW45470.1"/>
    </source>
</evidence>
<dbReference type="Pfam" id="PF01130">
    <property type="entry name" value="CD36"/>
    <property type="match status" value="1"/>
</dbReference>
<feature type="transmembrane region" description="Helical" evidence="14">
    <location>
        <begin position="23"/>
        <end position="42"/>
    </location>
</feature>
<keyword evidence="9 14" id="KW-0472">Membrane</keyword>
<organism evidence="15">
    <name type="scientific">Bradysia odoriphaga</name>
    <dbReference type="NCBI Taxonomy" id="1564500"/>
    <lineage>
        <taxon>Eukaryota</taxon>
        <taxon>Metazoa</taxon>
        <taxon>Ecdysozoa</taxon>
        <taxon>Arthropoda</taxon>
        <taxon>Hexapoda</taxon>
        <taxon>Insecta</taxon>
        <taxon>Pterygota</taxon>
        <taxon>Neoptera</taxon>
        <taxon>Endopterygota</taxon>
        <taxon>Diptera</taxon>
        <taxon>Nematocera</taxon>
        <taxon>Sciaroidea</taxon>
        <taxon>Sciaridae</taxon>
        <taxon>Bradysia</taxon>
    </lineage>
</organism>
<evidence type="ECO:0000256" key="4">
    <source>
        <dbReference type="ARBA" id="ARBA00022475"/>
    </source>
</evidence>
<dbReference type="InterPro" id="IPR002159">
    <property type="entry name" value="CD36_fam"/>
</dbReference>
<evidence type="ECO:0000256" key="14">
    <source>
        <dbReference type="SAM" id="Phobius"/>
    </source>
</evidence>